<dbReference type="NCBIfam" id="NF047356">
    <property type="entry name" value="RNA_bind_RnpM"/>
    <property type="match status" value="1"/>
</dbReference>
<dbReference type="Proteomes" id="UP000823913">
    <property type="component" value="Unassembled WGS sequence"/>
</dbReference>
<gene>
    <name evidence="2" type="ORF">IAB94_04620</name>
</gene>
<dbReference type="EMBL" id="DVHK01000093">
    <property type="protein sequence ID" value="HIR67309.1"/>
    <property type="molecule type" value="Genomic_DNA"/>
</dbReference>
<dbReference type="PANTHER" id="PTHR34215:SF1">
    <property type="entry name" value="YLXR DOMAIN-CONTAINING PROTEIN"/>
    <property type="match status" value="1"/>
</dbReference>
<dbReference type="PANTHER" id="PTHR34215">
    <property type="entry name" value="BLL0784 PROTEIN"/>
    <property type="match status" value="1"/>
</dbReference>
<dbReference type="Pfam" id="PF04296">
    <property type="entry name" value="YlxR"/>
    <property type="match status" value="1"/>
</dbReference>
<evidence type="ECO:0000259" key="1">
    <source>
        <dbReference type="Pfam" id="PF04296"/>
    </source>
</evidence>
<evidence type="ECO:0000313" key="3">
    <source>
        <dbReference type="Proteomes" id="UP000823913"/>
    </source>
</evidence>
<organism evidence="2 3">
    <name type="scientific">Candidatus Coproplasma avicola</name>
    <dbReference type="NCBI Taxonomy" id="2840744"/>
    <lineage>
        <taxon>Bacteria</taxon>
        <taxon>Bacillati</taxon>
        <taxon>Bacillota</taxon>
        <taxon>Clostridia</taxon>
        <taxon>Eubacteriales</taxon>
        <taxon>Candidatus Coproplasma</taxon>
    </lineage>
</organism>
<sequence length="90" mass="10402">MPKTKKIPLRQCIACRELKPKKEMLRIVKNSEGKIFLDFSGKASGRGAYICDDENCVKKLKKQRLINKVFACEVDESVYVAIEEEYFGKR</sequence>
<reference evidence="2" key="1">
    <citation type="submission" date="2020-10" db="EMBL/GenBank/DDBJ databases">
        <authorList>
            <person name="Gilroy R."/>
        </authorList>
    </citation>
    <scope>NUCLEOTIDE SEQUENCE</scope>
    <source>
        <strain evidence="2">ChiW16-3235</strain>
    </source>
</reference>
<dbReference type="CDD" id="cd00279">
    <property type="entry name" value="YlxR"/>
    <property type="match status" value="1"/>
</dbReference>
<dbReference type="AlphaFoldDB" id="A0A9D1J935"/>
<dbReference type="InterPro" id="IPR007393">
    <property type="entry name" value="YlxR_dom"/>
</dbReference>
<accession>A0A9D1J935</accession>
<proteinExistence type="predicted"/>
<dbReference type="Gene3D" id="3.30.1230.10">
    <property type="entry name" value="YlxR-like"/>
    <property type="match status" value="1"/>
</dbReference>
<feature type="domain" description="YlxR" evidence="1">
    <location>
        <begin position="10"/>
        <end position="83"/>
    </location>
</feature>
<dbReference type="SUPFAM" id="SSF64376">
    <property type="entry name" value="YlxR-like"/>
    <property type="match status" value="1"/>
</dbReference>
<reference evidence="2" key="2">
    <citation type="journal article" date="2021" name="PeerJ">
        <title>Extensive microbial diversity within the chicken gut microbiome revealed by metagenomics and culture.</title>
        <authorList>
            <person name="Gilroy R."/>
            <person name="Ravi A."/>
            <person name="Getino M."/>
            <person name="Pursley I."/>
            <person name="Horton D.L."/>
            <person name="Alikhan N.F."/>
            <person name="Baker D."/>
            <person name="Gharbi K."/>
            <person name="Hall N."/>
            <person name="Watson M."/>
            <person name="Adriaenssens E.M."/>
            <person name="Foster-Nyarko E."/>
            <person name="Jarju S."/>
            <person name="Secka A."/>
            <person name="Antonio M."/>
            <person name="Oren A."/>
            <person name="Chaudhuri R.R."/>
            <person name="La Ragione R."/>
            <person name="Hildebrand F."/>
            <person name="Pallen M.J."/>
        </authorList>
    </citation>
    <scope>NUCLEOTIDE SEQUENCE</scope>
    <source>
        <strain evidence="2">ChiW16-3235</strain>
    </source>
</reference>
<evidence type="ECO:0000313" key="2">
    <source>
        <dbReference type="EMBL" id="HIR67309.1"/>
    </source>
</evidence>
<comment type="caution">
    <text evidence="2">The sequence shown here is derived from an EMBL/GenBank/DDBJ whole genome shotgun (WGS) entry which is preliminary data.</text>
</comment>
<dbReference type="InterPro" id="IPR037465">
    <property type="entry name" value="YlxR"/>
</dbReference>
<name>A0A9D1J935_9FIRM</name>
<dbReference type="InterPro" id="IPR035931">
    <property type="entry name" value="YlxR-like_sf"/>
</dbReference>
<protein>
    <submittedName>
        <fullName evidence="2">YlxR family protein</fullName>
    </submittedName>
</protein>